<reference evidence="8 9" key="1">
    <citation type="submission" date="2017-09" db="EMBL/GenBank/DDBJ databases">
        <title>Depth-based differentiation of microbial function through sediment-hosted aquifers and enrichment of novel symbionts in the deep terrestrial subsurface.</title>
        <authorList>
            <person name="Probst A.J."/>
            <person name="Ladd B."/>
            <person name="Jarett J.K."/>
            <person name="Geller-Mcgrath D.E."/>
            <person name="Sieber C.M."/>
            <person name="Emerson J.B."/>
            <person name="Anantharaman K."/>
            <person name="Thomas B.C."/>
            <person name="Malmstrom R."/>
            <person name="Stieglmeier M."/>
            <person name="Klingl A."/>
            <person name="Woyke T."/>
            <person name="Ryan C.M."/>
            <person name="Banfield J.F."/>
        </authorList>
    </citation>
    <scope>NUCLEOTIDE SEQUENCE [LARGE SCALE GENOMIC DNA]</scope>
    <source>
        <strain evidence="8">CG08_land_8_20_14_0_20_40_16</strain>
    </source>
</reference>
<dbReference type="AlphaFoldDB" id="A0A2H0YWV6"/>
<keyword evidence="3 5" id="KW-0687">Ribonucleoprotein</keyword>
<dbReference type="PANTHER" id="PTHR12534">
    <property type="entry name" value="30S RIBOSOMAL PROTEIN S2 PROKARYOTIC AND ORGANELLAR"/>
    <property type="match status" value="1"/>
</dbReference>
<dbReference type="HAMAP" id="MF_00291_B">
    <property type="entry name" value="Ribosomal_uS2_B"/>
    <property type="match status" value="1"/>
</dbReference>
<accession>A0A2H0YWV6</accession>
<dbReference type="NCBIfam" id="TIGR01011">
    <property type="entry name" value="rpsB_bact"/>
    <property type="match status" value="1"/>
</dbReference>
<organism evidence="8 9">
    <name type="scientific">Candidatus Kerfeldbacteria bacterium CG08_land_8_20_14_0_20_40_16</name>
    <dbReference type="NCBI Taxonomy" id="2014244"/>
    <lineage>
        <taxon>Bacteria</taxon>
        <taxon>Candidatus Kerfeldiibacteriota</taxon>
    </lineage>
</organism>
<gene>
    <name evidence="5 8" type="primary">rpsB</name>
    <name evidence="8" type="ORF">COT24_00705</name>
</gene>
<dbReference type="InterPro" id="IPR018130">
    <property type="entry name" value="Ribosomal_uS2_CS"/>
</dbReference>
<sequence length="245" mass="28004">MREITLLDLLKNGVHFGHQKSHRHPKMEPNIFTVRNGVHIINLEKTLEKLIEALEFIRKTAQEGGQLLFLGTKRQAKEIIKKHAQSCGMPYLTERWLGGLFTNFTNVSRLQKKLKKFEEEKQSGELEKYTKKERSKFEKEIEKLDRLVGGIKEMHSLPNAIFVVDIREEKTAIREASKKNVPIVAMVDTNTNPDPINYVIPANDDATKSIEFITGLVAEAVNEGKMQVKQNHSEDKKSKEATVKS</sequence>
<dbReference type="InterPro" id="IPR001865">
    <property type="entry name" value="Ribosomal_uS2"/>
</dbReference>
<dbReference type="PANTHER" id="PTHR12534:SF0">
    <property type="entry name" value="SMALL RIBOSOMAL SUBUNIT PROTEIN US2M"/>
    <property type="match status" value="1"/>
</dbReference>
<dbReference type="EMBL" id="PEXU01000009">
    <property type="protein sequence ID" value="PIS42978.1"/>
    <property type="molecule type" value="Genomic_DNA"/>
</dbReference>
<evidence type="ECO:0000256" key="7">
    <source>
        <dbReference type="SAM" id="MobiDB-lite"/>
    </source>
</evidence>
<evidence type="ECO:0000256" key="3">
    <source>
        <dbReference type="ARBA" id="ARBA00023274"/>
    </source>
</evidence>
<comment type="caution">
    <text evidence="8">The sequence shown here is derived from an EMBL/GenBank/DDBJ whole genome shotgun (WGS) entry which is preliminary data.</text>
</comment>
<evidence type="ECO:0000256" key="1">
    <source>
        <dbReference type="ARBA" id="ARBA00006242"/>
    </source>
</evidence>
<dbReference type="CDD" id="cd01425">
    <property type="entry name" value="RPS2"/>
    <property type="match status" value="1"/>
</dbReference>
<dbReference type="GO" id="GO:0022627">
    <property type="term" value="C:cytosolic small ribosomal subunit"/>
    <property type="evidence" value="ECO:0007669"/>
    <property type="project" value="TreeGrafter"/>
</dbReference>
<protein>
    <recommendedName>
        <fullName evidence="4 5">Small ribosomal subunit protein uS2</fullName>
    </recommendedName>
</protein>
<dbReference type="InterPro" id="IPR023591">
    <property type="entry name" value="Ribosomal_uS2_flav_dom_sf"/>
</dbReference>
<evidence type="ECO:0000256" key="5">
    <source>
        <dbReference type="HAMAP-Rule" id="MF_00291"/>
    </source>
</evidence>
<dbReference type="PRINTS" id="PR00395">
    <property type="entry name" value="RIBOSOMALS2"/>
</dbReference>
<feature type="compositionally biased region" description="Basic and acidic residues" evidence="7">
    <location>
        <begin position="231"/>
        <end position="245"/>
    </location>
</feature>
<feature type="region of interest" description="Disordered" evidence="7">
    <location>
        <begin position="226"/>
        <end position="245"/>
    </location>
</feature>
<dbReference type="PROSITE" id="PS00963">
    <property type="entry name" value="RIBOSOMAL_S2_2"/>
    <property type="match status" value="1"/>
</dbReference>
<dbReference type="GO" id="GO:0003735">
    <property type="term" value="F:structural constituent of ribosome"/>
    <property type="evidence" value="ECO:0007669"/>
    <property type="project" value="InterPro"/>
</dbReference>
<keyword evidence="2 5" id="KW-0689">Ribosomal protein</keyword>
<name>A0A2H0YWV6_9BACT</name>
<dbReference type="InterPro" id="IPR005706">
    <property type="entry name" value="Ribosomal_uS2_bac/mit/plastid"/>
</dbReference>
<dbReference type="SUPFAM" id="SSF52313">
    <property type="entry name" value="Ribosomal protein S2"/>
    <property type="match status" value="1"/>
</dbReference>
<evidence type="ECO:0000256" key="4">
    <source>
        <dbReference type="ARBA" id="ARBA00035256"/>
    </source>
</evidence>
<evidence type="ECO:0000256" key="6">
    <source>
        <dbReference type="RuleBase" id="RU003631"/>
    </source>
</evidence>
<dbReference type="GO" id="GO:0006412">
    <property type="term" value="P:translation"/>
    <property type="evidence" value="ECO:0007669"/>
    <property type="project" value="UniProtKB-UniRule"/>
</dbReference>
<dbReference type="Proteomes" id="UP000231542">
    <property type="component" value="Unassembled WGS sequence"/>
</dbReference>
<dbReference type="Pfam" id="PF00318">
    <property type="entry name" value="Ribosomal_S2"/>
    <property type="match status" value="1"/>
</dbReference>
<dbReference type="Gene3D" id="1.10.287.610">
    <property type="entry name" value="Helix hairpin bin"/>
    <property type="match status" value="1"/>
</dbReference>
<evidence type="ECO:0000313" key="8">
    <source>
        <dbReference type="EMBL" id="PIS42978.1"/>
    </source>
</evidence>
<comment type="similarity">
    <text evidence="1 5 6">Belongs to the universal ribosomal protein uS2 family.</text>
</comment>
<evidence type="ECO:0000313" key="9">
    <source>
        <dbReference type="Proteomes" id="UP000231542"/>
    </source>
</evidence>
<proteinExistence type="inferred from homology"/>
<evidence type="ECO:0000256" key="2">
    <source>
        <dbReference type="ARBA" id="ARBA00022980"/>
    </source>
</evidence>
<dbReference type="Gene3D" id="3.40.50.10490">
    <property type="entry name" value="Glucose-6-phosphate isomerase like protein, domain 1"/>
    <property type="match status" value="1"/>
</dbReference>